<dbReference type="GO" id="GO:0140114">
    <property type="term" value="P:cellular detoxification of fluoride"/>
    <property type="evidence" value="ECO:0007669"/>
    <property type="project" value="UniProtKB-UniRule"/>
</dbReference>
<protein>
    <recommendedName>
        <fullName evidence="8">Fluoride-specific ion channel FluC</fullName>
    </recommendedName>
</protein>
<feature type="transmembrane region" description="Helical" evidence="8">
    <location>
        <begin position="98"/>
        <end position="119"/>
    </location>
</feature>
<comment type="subcellular location">
    <subcellularLocation>
        <location evidence="1 8">Cell membrane</location>
        <topology evidence="1 8">Multi-pass membrane protein</topology>
    </subcellularLocation>
</comment>
<feature type="transmembrane region" description="Helical" evidence="8">
    <location>
        <begin position="65"/>
        <end position="86"/>
    </location>
</feature>
<dbReference type="OrthoDB" id="304656at2157"/>
<keyword evidence="8" id="KW-0915">Sodium</keyword>
<dbReference type="GO" id="GO:0062054">
    <property type="term" value="F:fluoride channel activity"/>
    <property type="evidence" value="ECO:0007669"/>
    <property type="project" value="UniProtKB-UniRule"/>
</dbReference>
<keyword evidence="5 8" id="KW-0472">Membrane</keyword>
<keyword evidence="8" id="KW-0406">Ion transport</keyword>
<evidence type="ECO:0000256" key="5">
    <source>
        <dbReference type="ARBA" id="ARBA00023136"/>
    </source>
</evidence>
<keyword evidence="8" id="KW-0479">Metal-binding</keyword>
<evidence type="ECO:0000256" key="4">
    <source>
        <dbReference type="ARBA" id="ARBA00022989"/>
    </source>
</evidence>
<dbReference type="PANTHER" id="PTHR28259">
    <property type="entry name" value="FLUORIDE EXPORT PROTEIN 1-RELATED"/>
    <property type="match status" value="1"/>
</dbReference>
<feature type="binding site" evidence="8">
    <location>
        <position position="73"/>
    </location>
    <ligand>
        <name>Na(+)</name>
        <dbReference type="ChEBI" id="CHEBI:29101"/>
        <note>structural</note>
    </ligand>
</feature>
<keyword evidence="2 8" id="KW-1003">Cell membrane</keyword>
<gene>
    <name evidence="8" type="primary">fluC</name>
    <name evidence="8" type="synonym">crcB</name>
    <name evidence="9" type="ORF">SAMN04488065_0967</name>
</gene>
<keyword evidence="10" id="KW-1185">Reference proteome</keyword>
<comment type="activity regulation">
    <text evidence="8">Na(+) is not transported, but it plays an essential structural role and its presence is essential for fluoride channel function.</text>
</comment>
<dbReference type="Pfam" id="PF02537">
    <property type="entry name" value="CRCB"/>
    <property type="match status" value="1"/>
</dbReference>
<evidence type="ECO:0000256" key="8">
    <source>
        <dbReference type="HAMAP-Rule" id="MF_00454"/>
    </source>
</evidence>
<evidence type="ECO:0000313" key="9">
    <source>
        <dbReference type="EMBL" id="SDZ87969.1"/>
    </source>
</evidence>
<keyword evidence="3 8" id="KW-0812">Transmembrane</keyword>
<evidence type="ECO:0000256" key="6">
    <source>
        <dbReference type="ARBA" id="ARBA00035120"/>
    </source>
</evidence>
<feature type="binding site" evidence="8">
    <location>
        <position position="76"/>
    </location>
    <ligand>
        <name>Na(+)</name>
        <dbReference type="ChEBI" id="CHEBI:29101"/>
        <note>structural</note>
    </ligand>
</feature>
<dbReference type="InterPro" id="IPR003691">
    <property type="entry name" value="FluC"/>
</dbReference>
<dbReference type="PANTHER" id="PTHR28259:SF1">
    <property type="entry name" value="FLUORIDE EXPORT PROTEIN 1-RELATED"/>
    <property type="match status" value="1"/>
</dbReference>
<dbReference type="AlphaFoldDB" id="A0A1H3WLG6"/>
<sequence length="120" mass="12445">MNPAYLIGTGAAVGAVLRHLTGQWVGGLRVFDDRRFPYATATVNVVGAFVLGLVTALGAPDSVQYLVGTGACGAYTTFSSFSVDVVQLWETGARRLATWYAASTLAGALGSVWLAFALVG</sequence>
<dbReference type="EMBL" id="FNQT01000001">
    <property type="protein sequence ID" value="SDZ87969.1"/>
    <property type="molecule type" value="Genomic_DNA"/>
</dbReference>
<keyword evidence="8" id="KW-0813">Transport</keyword>
<organism evidence="9 10">
    <name type="scientific">Haloplanus vescus</name>
    <dbReference type="NCBI Taxonomy" id="555874"/>
    <lineage>
        <taxon>Archaea</taxon>
        <taxon>Methanobacteriati</taxon>
        <taxon>Methanobacteriota</taxon>
        <taxon>Stenosarchaea group</taxon>
        <taxon>Halobacteria</taxon>
        <taxon>Halobacteriales</taxon>
        <taxon>Haloferacaceae</taxon>
        <taxon>Haloplanus</taxon>
    </lineage>
</organism>
<comment type="similarity">
    <text evidence="6 8">Belongs to the fluoride channel Fluc/FEX (TC 1.A.43) family.</text>
</comment>
<keyword evidence="8" id="KW-0407">Ion channel</keyword>
<keyword evidence="4 8" id="KW-1133">Transmembrane helix</keyword>
<dbReference type="GO" id="GO:0046872">
    <property type="term" value="F:metal ion binding"/>
    <property type="evidence" value="ECO:0007669"/>
    <property type="project" value="UniProtKB-KW"/>
</dbReference>
<dbReference type="STRING" id="555874.SAMN04488065_0967"/>
<proteinExistence type="inferred from homology"/>
<comment type="catalytic activity">
    <reaction evidence="7">
        <text>fluoride(in) = fluoride(out)</text>
        <dbReference type="Rhea" id="RHEA:76159"/>
        <dbReference type="ChEBI" id="CHEBI:17051"/>
    </reaction>
    <physiologicalReaction direction="left-to-right" evidence="7">
        <dbReference type="Rhea" id="RHEA:76160"/>
    </physiologicalReaction>
</comment>
<comment type="function">
    <text evidence="8">Fluoride-specific ion channel. Important for reducing fluoride concentration in the cell, thus reducing its toxicity.</text>
</comment>
<dbReference type="GO" id="GO:0005886">
    <property type="term" value="C:plasma membrane"/>
    <property type="evidence" value="ECO:0007669"/>
    <property type="project" value="UniProtKB-SubCell"/>
</dbReference>
<dbReference type="NCBIfam" id="TIGR00494">
    <property type="entry name" value="crcB"/>
    <property type="match status" value="1"/>
</dbReference>
<feature type="transmembrane region" description="Helical" evidence="8">
    <location>
        <begin position="38"/>
        <end position="59"/>
    </location>
</feature>
<evidence type="ECO:0000256" key="3">
    <source>
        <dbReference type="ARBA" id="ARBA00022692"/>
    </source>
</evidence>
<evidence type="ECO:0000256" key="7">
    <source>
        <dbReference type="ARBA" id="ARBA00035585"/>
    </source>
</evidence>
<accession>A0A1H3WLG6</accession>
<name>A0A1H3WLG6_9EURY</name>
<reference evidence="9 10" key="1">
    <citation type="submission" date="2016-10" db="EMBL/GenBank/DDBJ databases">
        <authorList>
            <person name="de Groot N.N."/>
        </authorList>
    </citation>
    <scope>NUCLEOTIDE SEQUENCE [LARGE SCALE GENOMIC DNA]</scope>
    <source>
        <strain evidence="9 10">CGMCC 1.8712</strain>
    </source>
</reference>
<dbReference type="HAMAP" id="MF_00454">
    <property type="entry name" value="FluC"/>
    <property type="match status" value="1"/>
</dbReference>
<dbReference type="Proteomes" id="UP000236755">
    <property type="component" value="Unassembled WGS sequence"/>
</dbReference>
<evidence type="ECO:0000256" key="2">
    <source>
        <dbReference type="ARBA" id="ARBA00022475"/>
    </source>
</evidence>
<evidence type="ECO:0000256" key="1">
    <source>
        <dbReference type="ARBA" id="ARBA00004651"/>
    </source>
</evidence>
<dbReference type="RefSeq" id="WP_092632244.1">
    <property type="nucleotide sequence ID" value="NZ_FNQT01000001.1"/>
</dbReference>
<evidence type="ECO:0000313" key="10">
    <source>
        <dbReference type="Proteomes" id="UP000236755"/>
    </source>
</evidence>